<evidence type="ECO:0000313" key="5">
    <source>
        <dbReference type="Proteomes" id="UP000062912"/>
    </source>
</evidence>
<proteinExistence type="predicted"/>
<accession>A0A132EE01</accession>
<keyword evidence="2" id="KW-0472">Membrane</keyword>
<evidence type="ECO:0000256" key="1">
    <source>
        <dbReference type="SAM" id="Coils"/>
    </source>
</evidence>
<keyword evidence="2" id="KW-1133">Transmembrane helix</keyword>
<dbReference type="OrthoDB" id="9775513at2"/>
<evidence type="ECO:0000313" key="4">
    <source>
        <dbReference type="EMBL" id="KWF25759.1"/>
    </source>
</evidence>
<reference evidence="4 5" key="1">
    <citation type="submission" date="2015-11" db="EMBL/GenBank/DDBJ databases">
        <title>Expanding the genomic diversity of Burkholderia species for the development of highly accurate diagnostics.</title>
        <authorList>
            <person name="Sahl J."/>
            <person name="Keim P."/>
            <person name="Wagner D."/>
        </authorList>
    </citation>
    <scope>NUCLEOTIDE SEQUENCE [LARGE SCALE GENOMIC DNA]</scope>
    <source>
        <strain evidence="4 5">MSMB368WGS</strain>
    </source>
</reference>
<dbReference type="PANTHER" id="PTHR30386">
    <property type="entry name" value="MEMBRANE FUSION SUBUNIT OF EMRAB-TOLC MULTIDRUG EFFLUX PUMP"/>
    <property type="match status" value="1"/>
</dbReference>
<dbReference type="SUPFAM" id="SSF111369">
    <property type="entry name" value="HlyD-like secretion proteins"/>
    <property type="match status" value="1"/>
</dbReference>
<dbReference type="Pfam" id="PF26002">
    <property type="entry name" value="Beta-barrel_AprE"/>
    <property type="match status" value="1"/>
</dbReference>
<evidence type="ECO:0000256" key="2">
    <source>
        <dbReference type="SAM" id="Phobius"/>
    </source>
</evidence>
<dbReference type="PANTHER" id="PTHR30386:SF28">
    <property type="entry name" value="EXPORTED PROTEIN"/>
    <property type="match status" value="1"/>
</dbReference>
<comment type="caution">
    <text evidence="4">The sequence shown here is derived from an EMBL/GenBank/DDBJ whole genome shotgun (WGS) entry which is preliminary data.</text>
</comment>
<dbReference type="RefSeq" id="WP_060244152.1">
    <property type="nucleotide sequence ID" value="NZ_LPJR01000050.1"/>
</dbReference>
<sequence length="422" mass="46320">MMPGSHSPLFRKEAQDAQRAPVFGSIVLAGPVSFATATAVAICIALGVILLFVFGSYTRRTTVAGVVVPNTGLVKIYAPQPGIVLIRHVTEGQHVEKGHPMFVVSRELHSAANGQTHAALIASAHQRKIALQHEIDKVRILHRSELDRLHARIANLRAELGRIDVQLASQERRTHLAVDATLRYDRLLANDFISKDEAQQRHADLFEQQSRLQGLKRERAASALALNDAINELSGLGPKHQNQVSQMRRSVIDVDQTVIESEAQREFIVTAPQSGTVAAVLTEPGQTADGSRPLASIVPDGAHWQAHLFVPSEAIGFIRIDDSVLIRYQAYPYQKFGQYAAKVVSIARSALSAAELSSSGAPPEIMGSFYRVTVALKEQDVTAYGAPQKLQAGMSLHADVFRERRRLYEWVLEPLYSMTGKL</sequence>
<dbReference type="AlphaFoldDB" id="A0A132EE01"/>
<dbReference type="InterPro" id="IPR058982">
    <property type="entry name" value="Beta-barrel_AprE"/>
</dbReference>
<dbReference type="Proteomes" id="UP000062912">
    <property type="component" value="Unassembled WGS sequence"/>
</dbReference>
<evidence type="ECO:0000259" key="3">
    <source>
        <dbReference type="Pfam" id="PF26002"/>
    </source>
</evidence>
<organism evidence="4 5">
    <name type="scientific">Burkholderia pseudomultivorans</name>
    <dbReference type="NCBI Taxonomy" id="1207504"/>
    <lineage>
        <taxon>Bacteria</taxon>
        <taxon>Pseudomonadati</taxon>
        <taxon>Pseudomonadota</taxon>
        <taxon>Betaproteobacteria</taxon>
        <taxon>Burkholderiales</taxon>
        <taxon>Burkholderiaceae</taxon>
        <taxon>Burkholderia</taxon>
        <taxon>Burkholderia cepacia complex</taxon>
    </lineage>
</organism>
<dbReference type="EMBL" id="LPJR01000050">
    <property type="protein sequence ID" value="KWF25759.1"/>
    <property type="molecule type" value="Genomic_DNA"/>
</dbReference>
<name>A0A132EE01_9BURK</name>
<gene>
    <name evidence="4" type="ORF">WT56_21500</name>
</gene>
<keyword evidence="1" id="KW-0175">Coiled coil</keyword>
<keyword evidence="2" id="KW-0812">Transmembrane</keyword>
<dbReference type="InterPro" id="IPR050739">
    <property type="entry name" value="MFP"/>
</dbReference>
<protein>
    <submittedName>
        <fullName evidence="4">MFP transporter</fullName>
    </submittedName>
</protein>
<feature type="domain" description="AprE-like beta-barrel" evidence="3">
    <location>
        <begin position="309"/>
        <end position="400"/>
    </location>
</feature>
<dbReference type="Gene3D" id="2.40.50.100">
    <property type="match status" value="1"/>
</dbReference>
<dbReference type="PRINTS" id="PR01490">
    <property type="entry name" value="RTXTOXIND"/>
</dbReference>
<feature type="coiled-coil region" evidence="1">
    <location>
        <begin position="139"/>
        <end position="173"/>
    </location>
</feature>
<feature type="transmembrane region" description="Helical" evidence="2">
    <location>
        <begin position="21"/>
        <end position="54"/>
    </location>
</feature>